<accession>A0ABD3MQ82</accession>
<dbReference type="Proteomes" id="UP001530315">
    <property type="component" value="Unassembled WGS sequence"/>
</dbReference>
<evidence type="ECO:0000259" key="5">
    <source>
        <dbReference type="Pfam" id="PF01170"/>
    </source>
</evidence>
<evidence type="ECO:0000313" key="9">
    <source>
        <dbReference type="Proteomes" id="UP001530315"/>
    </source>
</evidence>
<dbReference type="Pfam" id="PF01170">
    <property type="entry name" value="UPF0020"/>
    <property type="match status" value="1"/>
</dbReference>
<dbReference type="InterPro" id="IPR054170">
    <property type="entry name" value="RlmL_1st"/>
</dbReference>
<comment type="caution">
    <text evidence="8">The sequence shown here is derived from an EMBL/GenBank/DDBJ whole genome shotgun (WGS) entry which is preliminary data.</text>
</comment>
<dbReference type="EMBL" id="JALLAZ020001740">
    <property type="protein sequence ID" value="KAL3765928.1"/>
    <property type="molecule type" value="Genomic_DNA"/>
</dbReference>
<keyword evidence="2" id="KW-0808">Transferase</keyword>
<reference evidence="8 9" key="1">
    <citation type="submission" date="2024-10" db="EMBL/GenBank/DDBJ databases">
        <title>Updated reference genomes for cyclostephanoid diatoms.</title>
        <authorList>
            <person name="Roberts W.R."/>
            <person name="Alverson A.J."/>
        </authorList>
    </citation>
    <scope>NUCLEOTIDE SEQUENCE [LARGE SCALE GENOMIC DNA]</scope>
    <source>
        <strain evidence="8 9">AJA276-08</strain>
    </source>
</reference>
<feature type="region of interest" description="Disordered" evidence="3">
    <location>
        <begin position="347"/>
        <end position="386"/>
    </location>
</feature>
<evidence type="ECO:0000256" key="3">
    <source>
        <dbReference type="SAM" id="MobiDB-lite"/>
    </source>
</evidence>
<dbReference type="Pfam" id="PF02926">
    <property type="entry name" value="THUMP"/>
    <property type="match status" value="1"/>
</dbReference>
<dbReference type="GO" id="GO:0043527">
    <property type="term" value="C:tRNA methyltransferase complex"/>
    <property type="evidence" value="ECO:0007669"/>
    <property type="project" value="UniProtKB-ARBA"/>
</dbReference>
<evidence type="ECO:0000256" key="1">
    <source>
        <dbReference type="ARBA" id="ARBA00022603"/>
    </source>
</evidence>
<dbReference type="SUPFAM" id="SSF53335">
    <property type="entry name" value="S-adenosyl-L-methionine-dependent methyltransferases"/>
    <property type="match status" value="1"/>
</dbReference>
<dbReference type="InterPro" id="IPR000241">
    <property type="entry name" value="RlmKL-like_Mtase"/>
</dbReference>
<dbReference type="InterPro" id="IPR029063">
    <property type="entry name" value="SAM-dependent_MTases_sf"/>
</dbReference>
<feature type="domain" description="Ribosomal RNA large subunit methyltransferase K/L-like methyltransferase" evidence="5">
    <location>
        <begin position="384"/>
        <end position="618"/>
    </location>
</feature>
<organism evidence="8 9">
    <name type="scientific">Stephanodiscus triporus</name>
    <dbReference type="NCBI Taxonomy" id="2934178"/>
    <lineage>
        <taxon>Eukaryota</taxon>
        <taxon>Sar</taxon>
        <taxon>Stramenopiles</taxon>
        <taxon>Ochrophyta</taxon>
        <taxon>Bacillariophyta</taxon>
        <taxon>Coscinodiscophyceae</taxon>
        <taxon>Thalassiosirophycidae</taxon>
        <taxon>Stephanodiscales</taxon>
        <taxon>Stephanodiscaceae</taxon>
        <taxon>Stephanodiscus</taxon>
    </lineage>
</organism>
<sequence length="621" mass="66004">MAITIVALSIIAISSSGGAAGFQVAPMTTTTTTTSRYRWGIVVPPRRRPRAPPPPLATAGRRDDDWCIDNYGEDEDREGASVLGDVASIGRRSGDDGDDDVRTYFATCVPGLHDALASELVGIGARRVETSGRSGVRFAGSPRVGMKSLLWCRTAHRIMELIASSSDGPLDGHDGDFSGGVRNRDDLYRFVRGAVHVPGLLGNGSGGLLTLSVSTTYAGSGPTSRELCHGHFTALTVKNALVDAAREMREDGDRPDVDVVDPDVPLVVVLRGRRVGFGDMGGHGNRPRGRGGARGGVRDDDRRGGRAIRGDDAEDERETVADVDLYRCLHSGGSLHRRGYRREYVESSGSYEDDDDRDDGGVDDRATSVGRRGRSSTRGEGPVHRAAMKETLAAGLLLEAGWDKLVAAARADGRGAVLVDPMTGSATLPTEAALMACDVAPGLSRIVSWRGDGGGGGEGDEGRGGRDGAGGGNPHRRPPCTRWKDFGDPGDWDDLLAEATRRAKAGMEWAAGGTRGDNVRILCNEKNSRAATLAESSIRNAGVGAIVSLSEGDCADWNLGGGVVEGRTIFVCNPPWGLRLDDDIDESWVSLREFFRREAGGCESWVLSGNKDLTKILRMKK</sequence>
<dbReference type="GO" id="GO:0032259">
    <property type="term" value="P:methylation"/>
    <property type="evidence" value="ECO:0007669"/>
    <property type="project" value="UniProtKB-KW"/>
</dbReference>
<feature type="compositionally biased region" description="Basic and acidic residues" evidence="3">
    <location>
        <begin position="296"/>
        <end position="311"/>
    </location>
</feature>
<dbReference type="PANTHER" id="PTHR47313:SF1">
    <property type="entry name" value="RIBOSOMAL RNA LARGE SUBUNIT METHYLTRANSFERASE K_L"/>
    <property type="match status" value="1"/>
</dbReference>
<feature type="region of interest" description="Disordered" evidence="3">
    <location>
        <begin position="278"/>
        <end position="315"/>
    </location>
</feature>
<dbReference type="CDD" id="cd11715">
    <property type="entry name" value="THUMP_AdoMetMT"/>
    <property type="match status" value="1"/>
</dbReference>
<keyword evidence="1" id="KW-0489">Methyltransferase</keyword>
<feature type="region of interest" description="Disordered" evidence="3">
    <location>
        <begin position="448"/>
        <end position="488"/>
    </location>
</feature>
<evidence type="ECO:0000313" key="8">
    <source>
        <dbReference type="EMBL" id="KAL3765928.1"/>
    </source>
</evidence>
<evidence type="ECO:0000259" key="7">
    <source>
        <dbReference type="Pfam" id="PF22020"/>
    </source>
</evidence>
<feature type="domain" description="THUMP" evidence="6">
    <location>
        <begin position="228"/>
        <end position="276"/>
    </location>
</feature>
<evidence type="ECO:0000259" key="6">
    <source>
        <dbReference type="Pfam" id="PF02926"/>
    </source>
</evidence>
<dbReference type="InterPro" id="IPR004114">
    <property type="entry name" value="THUMP_dom"/>
</dbReference>
<proteinExistence type="predicted"/>
<dbReference type="Gene3D" id="3.40.50.150">
    <property type="entry name" value="Vaccinia Virus protein VP39"/>
    <property type="match status" value="2"/>
</dbReference>
<dbReference type="Pfam" id="PF22020">
    <property type="entry name" value="RlmL_1st"/>
    <property type="match status" value="1"/>
</dbReference>
<protein>
    <submittedName>
        <fullName evidence="8">Uncharacterized protein</fullName>
    </submittedName>
</protein>
<dbReference type="AlphaFoldDB" id="A0ABD3MQ82"/>
<feature type="chain" id="PRO_5044865838" evidence="4">
    <location>
        <begin position="22"/>
        <end position="621"/>
    </location>
</feature>
<feature type="domain" description="RlmL ferredoxin-like" evidence="7">
    <location>
        <begin position="103"/>
        <end position="159"/>
    </location>
</feature>
<feature type="signal peptide" evidence="4">
    <location>
        <begin position="1"/>
        <end position="21"/>
    </location>
</feature>
<keyword evidence="9" id="KW-1185">Reference proteome</keyword>
<dbReference type="GO" id="GO:0008173">
    <property type="term" value="F:RNA methyltransferase activity"/>
    <property type="evidence" value="ECO:0007669"/>
    <property type="project" value="UniProtKB-ARBA"/>
</dbReference>
<evidence type="ECO:0000256" key="2">
    <source>
        <dbReference type="ARBA" id="ARBA00022679"/>
    </source>
</evidence>
<dbReference type="PANTHER" id="PTHR47313">
    <property type="entry name" value="RIBOSOMAL RNA LARGE SUBUNIT METHYLTRANSFERASE K/L"/>
    <property type="match status" value="1"/>
</dbReference>
<gene>
    <name evidence="8" type="ORF">ACHAW5_003896</name>
</gene>
<name>A0ABD3MQ82_9STRA</name>
<keyword evidence="4" id="KW-0732">Signal</keyword>
<evidence type="ECO:0000256" key="4">
    <source>
        <dbReference type="SAM" id="SignalP"/>
    </source>
</evidence>
<dbReference type="Gene3D" id="3.30.2130.30">
    <property type="match status" value="1"/>
</dbReference>